<organism evidence="4 5">
    <name type="scientific">Tritrichomonas musculus</name>
    <dbReference type="NCBI Taxonomy" id="1915356"/>
    <lineage>
        <taxon>Eukaryota</taxon>
        <taxon>Metamonada</taxon>
        <taxon>Parabasalia</taxon>
        <taxon>Tritrichomonadida</taxon>
        <taxon>Tritrichomonadidae</taxon>
        <taxon>Tritrichomonas</taxon>
    </lineage>
</organism>
<feature type="domain" description="NADH:flavin oxidoreductase/NADH oxidase N-terminal" evidence="3">
    <location>
        <begin position="67"/>
        <end position="125"/>
    </location>
</feature>
<proteinExistence type="predicted"/>
<dbReference type="EMBL" id="JAPFFF010000048">
    <property type="protein sequence ID" value="KAK8840084.1"/>
    <property type="molecule type" value="Genomic_DNA"/>
</dbReference>
<dbReference type="Gene3D" id="3.20.20.70">
    <property type="entry name" value="Aldolase class I"/>
    <property type="match status" value="1"/>
</dbReference>
<dbReference type="Proteomes" id="UP001470230">
    <property type="component" value="Unassembled WGS sequence"/>
</dbReference>
<gene>
    <name evidence="4" type="ORF">M9Y10_031021</name>
</gene>
<keyword evidence="5" id="KW-1185">Reference proteome</keyword>
<comment type="caution">
    <text evidence="4">The sequence shown here is derived from an EMBL/GenBank/DDBJ whole genome shotgun (WGS) entry which is preliminary data.</text>
</comment>
<evidence type="ECO:0000313" key="5">
    <source>
        <dbReference type="Proteomes" id="UP001470230"/>
    </source>
</evidence>
<reference evidence="4 5" key="1">
    <citation type="submission" date="2024-04" db="EMBL/GenBank/DDBJ databases">
        <title>Tritrichomonas musculus Genome.</title>
        <authorList>
            <person name="Alves-Ferreira E."/>
            <person name="Grigg M."/>
            <person name="Lorenzi H."/>
            <person name="Galac M."/>
        </authorList>
    </citation>
    <scope>NUCLEOTIDE SEQUENCE [LARGE SCALE GENOMIC DNA]</scope>
    <source>
        <strain evidence="4 5">EAF2021</strain>
    </source>
</reference>
<evidence type="ECO:0000256" key="1">
    <source>
        <dbReference type="ARBA" id="ARBA00022630"/>
    </source>
</evidence>
<accession>A0ABR2H1K3</accession>
<evidence type="ECO:0000313" key="4">
    <source>
        <dbReference type="EMBL" id="KAK8840084.1"/>
    </source>
</evidence>
<dbReference type="PANTHER" id="PTHR43656">
    <property type="entry name" value="BINDING OXIDOREDUCTASE, PUTATIVE (AFU_ORTHOLOGUE AFUA_2G08260)-RELATED"/>
    <property type="match status" value="1"/>
</dbReference>
<protein>
    <recommendedName>
        <fullName evidence="3">NADH:flavin oxidoreductase/NADH oxidase N-terminal domain-containing protein</fullName>
    </recommendedName>
</protein>
<name>A0ABR2H1K3_9EUKA</name>
<dbReference type="PANTHER" id="PTHR43656:SF2">
    <property type="entry name" value="BINDING OXIDOREDUCTASE, PUTATIVE (AFU_ORTHOLOGUE AFUA_2G08260)-RELATED"/>
    <property type="match status" value="1"/>
</dbReference>
<dbReference type="SUPFAM" id="SSF51395">
    <property type="entry name" value="FMN-linked oxidoreductases"/>
    <property type="match status" value="1"/>
</dbReference>
<dbReference type="InterPro" id="IPR001155">
    <property type="entry name" value="OxRdtase_FMN_N"/>
</dbReference>
<dbReference type="InterPro" id="IPR013785">
    <property type="entry name" value="Aldolase_TIM"/>
</dbReference>
<dbReference type="InterPro" id="IPR051799">
    <property type="entry name" value="NADH_flavin_oxidoreductase"/>
</dbReference>
<evidence type="ECO:0000256" key="2">
    <source>
        <dbReference type="ARBA" id="ARBA00023002"/>
    </source>
</evidence>
<dbReference type="Pfam" id="PF00724">
    <property type="entry name" value="Oxidored_FMN"/>
    <property type="match status" value="1"/>
</dbReference>
<keyword evidence="1" id="KW-0285">Flavoprotein</keyword>
<keyword evidence="2" id="KW-0560">Oxidoreductase</keyword>
<evidence type="ECO:0000259" key="3">
    <source>
        <dbReference type="Pfam" id="PF00724"/>
    </source>
</evidence>
<sequence>MNGNDFLPRGVTHELASKYVNHLKSKIDMFEISCGYNGIALFRSDISKRRLVNNTYELDFKEGYCLSFAERIKKDNPDAIIAAVGGYRTALIMEDAVTNKGIDIISLARPLIREPNLVKKIKANPNTKSACISCNYCLFNAGKNPKGLSCDYP</sequence>